<dbReference type="CDD" id="cd06445">
    <property type="entry name" value="ATase"/>
    <property type="match status" value="1"/>
</dbReference>
<organism evidence="10 11">
    <name type="scientific">Castellaniella daejeonensis</name>
    <dbReference type="NCBI Taxonomy" id="659013"/>
    <lineage>
        <taxon>Bacteria</taxon>
        <taxon>Pseudomonadati</taxon>
        <taxon>Pseudomonadota</taxon>
        <taxon>Betaproteobacteria</taxon>
        <taxon>Burkholderiales</taxon>
        <taxon>Alcaligenaceae</taxon>
        <taxon>Castellaniella</taxon>
    </lineage>
</organism>
<dbReference type="Gene3D" id="1.10.10.10">
    <property type="entry name" value="Winged helix-like DNA-binding domain superfamily/Winged helix DNA-binding domain"/>
    <property type="match status" value="1"/>
</dbReference>
<dbReference type="Proteomes" id="UP001501176">
    <property type="component" value="Unassembled WGS sequence"/>
</dbReference>
<keyword evidence="4 8" id="KW-0808">Transferase</keyword>
<name>A0ABN0TPV1_9BURK</name>
<dbReference type="SUPFAM" id="SSF46767">
    <property type="entry name" value="Methylated DNA-protein cysteine methyltransferase, C-terminal domain"/>
    <property type="match status" value="1"/>
</dbReference>
<reference evidence="10 11" key="1">
    <citation type="journal article" date="2019" name="Int. J. Syst. Evol. Microbiol.">
        <title>The Global Catalogue of Microorganisms (GCM) 10K type strain sequencing project: providing services to taxonomists for standard genome sequencing and annotation.</title>
        <authorList>
            <consortium name="The Broad Institute Genomics Platform"/>
            <consortium name="The Broad Institute Genome Sequencing Center for Infectious Disease"/>
            <person name="Wu L."/>
            <person name="Ma J."/>
        </authorList>
    </citation>
    <scope>NUCLEOTIDE SEQUENCE [LARGE SCALE GENOMIC DNA]</scope>
    <source>
        <strain evidence="10 11">JCM 16240</strain>
    </source>
</reference>
<comment type="catalytic activity">
    <reaction evidence="1 8">
        <text>a 4-O-methyl-thymidine in DNA + L-cysteinyl-[protein] = a thymidine in DNA + S-methyl-L-cysteinyl-[protein]</text>
        <dbReference type="Rhea" id="RHEA:53428"/>
        <dbReference type="Rhea" id="RHEA-COMP:10131"/>
        <dbReference type="Rhea" id="RHEA-COMP:10132"/>
        <dbReference type="Rhea" id="RHEA-COMP:13555"/>
        <dbReference type="Rhea" id="RHEA-COMP:13556"/>
        <dbReference type="ChEBI" id="CHEBI:29950"/>
        <dbReference type="ChEBI" id="CHEBI:82612"/>
        <dbReference type="ChEBI" id="CHEBI:137386"/>
        <dbReference type="ChEBI" id="CHEBI:137387"/>
        <dbReference type="EC" id="2.1.1.63"/>
    </reaction>
</comment>
<dbReference type="Pfam" id="PF01035">
    <property type="entry name" value="DNA_binding_1"/>
    <property type="match status" value="1"/>
</dbReference>
<dbReference type="RefSeq" id="WP_343820764.1">
    <property type="nucleotide sequence ID" value="NZ_BAAAFN010000011.1"/>
</dbReference>
<dbReference type="EMBL" id="BAAAFN010000011">
    <property type="protein sequence ID" value="GAA0227082.1"/>
    <property type="molecule type" value="Genomic_DNA"/>
</dbReference>
<dbReference type="NCBIfam" id="TIGR00589">
    <property type="entry name" value="ogt"/>
    <property type="match status" value="1"/>
</dbReference>
<keyword evidence="2 8" id="KW-0963">Cytoplasm</keyword>
<evidence type="ECO:0000256" key="6">
    <source>
        <dbReference type="ARBA" id="ARBA00023204"/>
    </source>
</evidence>
<dbReference type="InterPro" id="IPR014048">
    <property type="entry name" value="MethylDNA_cys_MeTrfase_DNA-bd"/>
</dbReference>
<dbReference type="InterPro" id="IPR036388">
    <property type="entry name" value="WH-like_DNA-bd_sf"/>
</dbReference>
<comment type="subcellular location">
    <subcellularLocation>
        <location evidence="8">Cytoplasm</location>
    </subcellularLocation>
</comment>
<dbReference type="EC" id="2.1.1.63" evidence="8"/>
<gene>
    <name evidence="10" type="ORF">GCM10009125_15090</name>
</gene>
<evidence type="ECO:0000256" key="4">
    <source>
        <dbReference type="ARBA" id="ARBA00022679"/>
    </source>
</evidence>
<comment type="similarity">
    <text evidence="8">Belongs to the MGMT family.</text>
</comment>
<feature type="active site" description="Nucleophile; methyl group acceptor" evidence="8">
    <location>
        <position position="194"/>
    </location>
</feature>
<comment type="caution">
    <text evidence="10">The sequence shown here is derived from an EMBL/GenBank/DDBJ whole genome shotgun (WGS) entry which is preliminary data.</text>
</comment>
<dbReference type="InterPro" id="IPR001497">
    <property type="entry name" value="MethylDNA_cys_MeTrfase_AS"/>
</dbReference>
<dbReference type="PROSITE" id="PS00374">
    <property type="entry name" value="MGMT"/>
    <property type="match status" value="1"/>
</dbReference>
<accession>A0ABN0TPV1</accession>
<keyword evidence="5 8" id="KW-0227">DNA damage</keyword>
<dbReference type="InterPro" id="IPR036217">
    <property type="entry name" value="MethylDNA_cys_MeTrfase_DNAb"/>
</dbReference>
<sequence length="226" mass="23856">MPFHALIPSPLGPILLESDETSLLGLYFTDQRDLPRVPGVQAAAKVVSDPTAGLQGGRAIRTFRAVRGQAADRSGTLFPDANEAAGPSWDALQAETAALHPLSEDTPASALAVLEQARRELDEYWRGERKVFEVPLAPRGTAFQQTVWGALLTVPCGETLSYGELAARAGLGAGHGRAVGSAVGSNPISIIIPCHRILARNGTLNGYGGGLDRKARLLAIEGFTIR</sequence>
<dbReference type="SUPFAM" id="SSF53155">
    <property type="entry name" value="Methylated DNA-protein cysteine methyltransferase domain"/>
    <property type="match status" value="2"/>
</dbReference>
<dbReference type="Gene3D" id="3.30.160.70">
    <property type="entry name" value="Methylated DNA-protein cysteine methyltransferase domain"/>
    <property type="match status" value="1"/>
</dbReference>
<keyword evidence="3 8" id="KW-0489">Methyltransferase</keyword>
<dbReference type="InterPro" id="IPR036631">
    <property type="entry name" value="MGMT_N_sf"/>
</dbReference>
<evidence type="ECO:0000256" key="2">
    <source>
        <dbReference type="ARBA" id="ARBA00022490"/>
    </source>
</evidence>
<dbReference type="InterPro" id="IPR023546">
    <property type="entry name" value="MGMT"/>
</dbReference>
<evidence type="ECO:0000256" key="1">
    <source>
        <dbReference type="ARBA" id="ARBA00001286"/>
    </source>
</evidence>
<dbReference type="PANTHER" id="PTHR10815">
    <property type="entry name" value="METHYLATED-DNA--PROTEIN-CYSTEINE METHYLTRANSFERASE"/>
    <property type="match status" value="1"/>
</dbReference>
<feature type="domain" description="Methylated-DNA-[protein]-cysteine S-methyltransferase DNA binding" evidence="9">
    <location>
        <begin position="142"/>
        <end position="222"/>
    </location>
</feature>
<comment type="function">
    <text evidence="8">Involved in the cellular defense against the biological effects of O6-methylguanine (O6-MeG) and O4-methylthymine (O4-MeT) in DNA. Repairs the methylated nucleobase in DNA by stoichiometrically transferring the methyl group to a cysteine residue in the enzyme. This is a suicide reaction: the enzyme is irreversibly inactivated.</text>
</comment>
<evidence type="ECO:0000313" key="11">
    <source>
        <dbReference type="Proteomes" id="UP001501176"/>
    </source>
</evidence>
<keyword evidence="11" id="KW-1185">Reference proteome</keyword>
<comment type="miscellaneous">
    <text evidence="8">This enzyme catalyzes only one turnover and therefore is not strictly catalytic. According to one definition, an enzyme is a biocatalyst that acts repeatedly and over many reaction cycles.</text>
</comment>
<keyword evidence="6 8" id="KW-0234">DNA repair</keyword>
<comment type="catalytic activity">
    <reaction evidence="7 8">
        <text>a 6-O-methyl-2'-deoxyguanosine in DNA + L-cysteinyl-[protein] = S-methyl-L-cysteinyl-[protein] + a 2'-deoxyguanosine in DNA</text>
        <dbReference type="Rhea" id="RHEA:24000"/>
        <dbReference type="Rhea" id="RHEA-COMP:10131"/>
        <dbReference type="Rhea" id="RHEA-COMP:10132"/>
        <dbReference type="Rhea" id="RHEA-COMP:11367"/>
        <dbReference type="Rhea" id="RHEA-COMP:11368"/>
        <dbReference type="ChEBI" id="CHEBI:29950"/>
        <dbReference type="ChEBI" id="CHEBI:82612"/>
        <dbReference type="ChEBI" id="CHEBI:85445"/>
        <dbReference type="ChEBI" id="CHEBI:85448"/>
        <dbReference type="EC" id="2.1.1.63"/>
    </reaction>
</comment>
<dbReference type="HAMAP" id="MF_00772">
    <property type="entry name" value="OGT"/>
    <property type="match status" value="1"/>
</dbReference>
<evidence type="ECO:0000256" key="8">
    <source>
        <dbReference type="HAMAP-Rule" id="MF_00772"/>
    </source>
</evidence>
<proteinExistence type="inferred from homology"/>
<evidence type="ECO:0000256" key="3">
    <source>
        <dbReference type="ARBA" id="ARBA00022603"/>
    </source>
</evidence>
<evidence type="ECO:0000256" key="5">
    <source>
        <dbReference type="ARBA" id="ARBA00022763"/>
    </source>
</evidence>
<evidence type="ECO:0000313" key="10">
    <source>
        <dbReference type="EMBL" id="GAA0227082.1"/>
    </source>
</evidence>
<evidence type="ECO:0000256" key="7">
    <source>
        <dbReference type="ARBA" id="ARBA00049348"/>
    </source>
</evidence>
<evidence type="ECO:0000259" key="9">
    <source>
        <dbReference type="Pfam" id="PF01035"/>
    </source>
</evidence>
<protein>
    <recommendedName>
        <fullName evidence="8">Methylated-DNA--protein-cysteine methyltransferase</fullName>
        <ecNumber evidence="8">2.1.1.63</ecNumber>
    </recommendedName>
    <alternativeName>
        <fullName evidence="8">6-O-methylguanine-DNA methyltransferase</fullName>
        <shortName evidence="8">MGMT</shortName>
    </alternativeName>
    <alternativeName>
        <fullName evidence="8">O-6-methylguanine-DNA-alkyltransferase</fullName>
    </alternativeName>
</protein>
<dbReference type="PANTHER" id="PTHR10815:SF5">
    <property type="entry name" value="METHYLATED-DNA--PROTEIN-CYSTEINE METHYLTRANSFERASE"/>
    <property type="match status" value="1"/>
</dbReference>